<keyword evidence="13" id="KW-1185">Reference proteome</keyword>
<proteinExistence type="inferred from homology"/>
<feature type="binding site" evidence="9">
    <location>
        <position position="94"/>
    </location>
    <ligand>
        <name>Mg(2+)</name>
        <dbReference type="ChEBI" id="CHEBI:18420"/>
        <label>1</label>
    </ligand>
</feature>
<dbReference type="GO" id="GO:0000287">
    <property type="term" value="F:magnesium ion binding"/>
    <property type="evidence" value="ECO:0007669"/>
    <property type="project" value="UniProtKB-UniRule"/>
</dbReference>
<feature type="domain" description="Glycosyl transferase family 3 N-terminal" evidence="11">
    <location>
        <begin position="4"/>
        <end position="67"/>
    </location>
</feature>
<comment type="similarity">
    <text evidence="9">Belongs to the anthranilate phosphoribosyltransferase family.</text>
</comment>
<protein>
    <recommendedName>
        <fullName evidence="9">Anthranilate phosphoribosyltransferase</fullName>
        <ecNumber evidence="9">2.4.2.18</ecNumber>
    </recommendedName>
</protein>
<evidence type="ECO:0000259" key="10">
    <source>
        <dbReference type="Pfam" id="PF00591"/>
    </source>
</evidence>
<keyword evidence="3 9" id="KW-0328">Glycosyltransferase</keyword>
<name>F1T508_9ACTN</name>
<dbReference type="GO" id="GO:0000162">
    <property type="term" value="P:L-tryptophan biosynthetic process"/>
    <property type="evidence" value="ECO:0007669"/>
    <property type="project" value="UniProtKB-UniRule"/>
</dbReference>
<dbReference type="EMBL" id="ACGK02000001">
    <property type="protein sequence ID" value="EGF23774.1"/>
    <property type="molecule type" value="Genomic_DNA"/>
</dbReference>
<keyword evidence="6 9" id="KW-0057">Aromatic amino acid biosynthesis</keyword>
<keyword evidence="5 9" id="KW-0822">Tryptophan biosynthesis</keyword>
<feature type="binding site" evidence="9">
    <location>
        <position position="113"/>
    </location>
    <ligand>
        <name>anthranilate</name>
        <dbReference type="ChEBI" id="CHEBI:16567"/>
        <label>1</label>
    </ligand>
</feature>
<feature type="binding site" evidence="9">
    <location>
        <position position="90"/>
    </location>
    <ligand>
        <name>5-phospho-alpha-D-ribose 1-diphosphate</name>
        <dbReference type="ChEBI" id="CHEBI:58017"/>
    </ligand>
</feature>
<evidence type="ECO:0000259" key="11">
    <source>
        <dbReference type="Pfam" id="PF02885"/>
    </source>
</evidence>
<evidence type="ECO:0000313" key="13">
    <source>
        <dbReference type="Proteomes" id="UP000005947"/>
    </source>
</evidence>
<feature type="domain" description="Glycosyl transferase family 3" evidence="10">
    <location>
        <begin position="76"/>
        <end position="326"/>
    </location>
</feature>
<dbReference type="HAMAP" id="MF_00211">
    <property type="entry name" value="TrpD"/>
    <property type="match status" value="1"/>
</dbReference>
<keyword evidence="9" id="KW-0479">Metal-binding</keyword>
<dbReference type="FunFam" id="3.40.1030.10:FF:000002">
    <property type="entry name" value="Anthranilate phosphoribosyltransferase"/>
    <property type="match status" value="1"/>
</dbReference>
<dbReference type="PANTHER" id="PTHR43285">
    <property type="entry name" value="ANTHRANILATE PHOSPHORIBOSYLTRANSFERASE"/>
    <property type="match status" value="1"/>
</dbReference>
<feature type="binding site" evidence="9">
    <location>
        <position position="122"/>
    </location>
    <ligand>
        <name>5-phospho-alpha-D-ribose 1-diphosphate</name>
        <dbReference type="ChEBI" id="CHEBI:58017"/>
    </ligand>
</feature>
<dbReference type="InterPro" id="IPR036320">
    <property type="entry name" value="Glycosyl_Trfase_fam3_N_dom_sf"/>
</dbReference>
<dbReference type="SUPFAM" id="SSF47648">
    <property type="entry name" value="Nucleoside phosphorylase/phosphoribosyltransferase N-terminal domain"/>
    <property type="match status" value="1"/>
</dbReference>
<dbReference type="GO" id="GO:0005829">
    <property type="term" value="C:cytosol"/>
    <property type="evidence" value="ECO:0007669"/>
    <property type="project" value="TreeGrafter"/>
</dbReference>
<dbReference type="AlphaFoldDB" id="F1T508"/>
<feature type="binding site" evidence="9">
    <location>
        <position position="82"/>
    </location>
    <ligand>
        <name>5-phospho-alpha-D-ribose 1-diphosphate</name>
        <dbReference type="ChEBI" id="CHEBI:58017"/>
    </ligand>
</feature>
<evidence type="ECO:0000256" key="1">
    <source>
        <dbReference type="ARBA" id="ARBA00004907"/>
    </source>
</evidence>
<dbReference type="UniPathway" id="UPA00035">
    <property type="reaction ID" value="UER00041"/>
</dbReference>
<evidence type="ECO:0000256" key="2">
    <source>
        <dbReference type="ARBA" id="ARBA00022605"/>
    </source>
</evidence>
<dbReference type="OrthoDB" id="9806430at2"/>
<dbReference type="GeneID" id="93210322"/>
<dbReference type="SUPFAM" id="SSF52418">
    <property type="entry name" value="Nucleoside phosphorylase/phosphoribosyltransferase catalytic domain"/>
    <property type="match status" value="1"/>
</dbReference>
<comment type="similarity">
    <text evidence="8">In the C-terminal section; belongs to the anthranilate phosphoribosyltransferase family.</text>
</comment>
<dbReference type="EC" id="2.4.2.18" evidence="9"/>
<dbReference type="PANTHER" id="PTHR43285:SF2">
    <property type="entry name" value="ANTHRANILATE PHOSPHORIBOSYLTRANSFERASE"/>
    <property type="match status" value="1"/>
</dbReference>
<dbReference type="eggNOG" id="COG0547">
    <property type="taxonomic scope" value="Bacteria"/>
</dbReference>
<comment type="subunit">
    <text evidence="9">Homodimer.</text>
</comment>
<keyword evidence="2 9" id="KW-0028">Amino-acid biosynthesis</keyword>
<comment type="cofactor">
    <cofactor evidence="9">
        <name>Mg(2+)</name>
        <dbReference type="ChEBI" id="CHEBI:18420"/>
    </cofactor>
    <text evidence="9">Binds 2 magnesium ions per monomer.</text>
</comment>
<dbReference type="InterPro" id="IPR000312">
    <property type="entry name" value="Glycosyl_Trfase_fam3"/>
</dbReference>
<feature type="binding site" evidence="9">
    <location>
        <begin position="92"/>
        <end position="95"/>
    </location>
    <ligand>
        <name>5-phospho-alpha-D-ribose 1-diphosphate</name>
        <dbReference type="ChEBI" id="CHEBI:58017"/>
    </ligand>
</feature>
<evidence type="ECO:0000313" key="12">
    <source>
        <dbReference type="EMBL" id="EGF23774.1"/>
    </source>
</evidence>
<feature type="binding site" evidence="9">
    <location>
        <begin position="85"/>
        <end position="86"/>
    </location>
    <ligand>
        <name>5-phospho-alpha-D-ribose 1-diphosphate</name>
        <dbReference type="ChEBI" id="CHEBI:58017"/>
    </ligand>
</feature>
<evidence type="ECO:0000256" key="9">
    <source>
        <dbReference type="HAMAP-Rule" id="MF_00211"/>
    </source>
</evidence>
<feature type="binding site" evidence="9">
    <location>
        <position position="228"/>
    </location>
    <ligand>
        <name>Mg(2+)</name>
        <dbReference type="ChEBI" id="CHEBI:18420"/>
        <label>2</label>
    </ligand>
</feature>
<dbReference type="Proteomes" id="UP000005947">
    <property type="component" value="Unassembled WGS sequence"/>
</dbReference>
<comment type="caution">
    <text evidence="9">Lacks conserved residue(s) required for the propagation of feature annotation.</text>
</comment>
<dbReference type="Pfam" id="PF02885">
    <property type="entry name" value="Glycos_trans_3N"/>
    <property type="match status" value="1"/>
</dbReference>
<feature type="binding site" evidence="9">
    <location>
        <position position="228"/>
    </location>
    <ligand>
        <name>Mg(2+)</name>
        <dbReference type="ChEBI" id="CHEBI:18420"/>
        <label>1</label>
    </ligand>
</feature>
<feature type="binding site" evidence="9">
    <location>
        <position position="168"/>
    </location>
    <ligand>
        <name>anthranilate</name>
        <dbReference type="ChEBI" id="CHEBI:16567"/>
        <label>2</label>
    </ligand>
</feature>
<dbReference type="GO" id="GO:0004048">
    <property type="term" value="F:anthranilate phosphoribosyltransferase activity"/>
    <property type="evidence" value="ECO:0007669"/>
    <property type="project" value="UniProtKB-UniRule"/>
</dbReference>
<keyword evidence="9" id="KW-0460">Magnesium</keyword>
<dbReference type="InterPro" id="IPR035902">
    <property type="entry name" value="Nuc_phospho_transferase"/>
</dbReference>
<comment type="function">
    <text evidence="9">Catalyzes the transfer of the phosphoribosyl group of 5-phosphorylribose-1-pyrophosphate (PRPP) to anthranilate to yield N-(5'-phosphoribosyl)-anthranilate (PRA).</text>
</comment>
<evidence type="ECO:0000256" key="8">
    <source>
        <dbReference type="ARBA" id="ARBA00061188"/>
    </source>
</evidence>
<evidence type="ECO:0000256" key="6">
    <source>
        <dbReference type="ARBA" id="ARBA00023141"/>
    </source>
</evidence>
<evidence type="ECO:0000256" key="4">
    <source>
        <dbReference type="ARBA" id="ARBA00022679"/>
    </source>
</evidence>
<organism evidence="12 13">
    <name type="scientific">Fannyhessea vaginae DSM 15829</name>
    <dbReference type="NCBI Taxonomy" id="525256"/>
    <lineage>
        <taxon>Bacteria</taxon>
        <taxon>Bacillati</taxon>
        <taxon>Actinomycetota</taxon>
        <taxon>Coriobacteriia</taxon>
        <taxon>Coriobacteriales</taxon>
        <taxon>Atopobiaceae</taxon>
        <taxon>Fannyhessea</taxon>
    </lineage>
</organism>
<dbReference type="InterPro" id="IPR017459">
    <property type="entry name" value="Glycosyl_Trfase_fam3_N_dom"/>
</dbReference>
<comment type="pathway">
    <text evidence="1 9">Amino-acid biosynthesis; L-tryptophan biosynthesis; L-tryptophan from chorismate: step 2/5.</text>
</comment>
<feature type="binding site" evidence="9">
    <location>
        <position position="227"/>
    </location>
    <ligand>
        <name>Mg(2+)</name>
        <dbReference type="ChEBI" id="CHEBI:18420"/>
        <label>2</label>
    </ligand>
</feature>
<feature type="binding site" evidence="9">
    <location>
        <position position="82"/>
    </location>
    <ligand>
        <name>anthranilate</name>
        <dbReference type="ChEBI" id="CHEBI:16567"/>
        <label>1</label>
    </ligand>
</feature>
<evidence type="ECO:0000256" key="5">
    <source>
        <dbReference type="ARBA" id="ARBA00022822"/>
    </source>
</evidence>
<sequence length="352" mass="37812">MISEAIKKIVDKHDLSYDEAYKVMKEIMQGKTTQTQNAAFLAALSTKSTHAETIDEICGCAEAMRECATAVPYDQAVLEIVGTGGDKSKSFNISTTAALIAASAGVKVAKHGNRAASSLCGAADVLEALGVNIKQTPATCKKLLDEVGMCFLFAQSYHPSMKYVAPIRKELGVRTVFNILGPLTNPAHPRMQLLGVYDERLLEPLAVVLKNLGLTHALVVYGTDCLDEISLSAPTRVCELKHGECTSYEISPLEFGYSLCKKEDLVGGNPEENAQITRDILAGKHGYYRNAAVLNAGAALYVAGKTASIEEGVRQAEMLIDSGAALALLDKFVRLSQSYALEESLKSDESSR</sequence>
<comment type="caution">
    <text evidence="12">The sequence shown here is derived from an EMBL/GenBank/DDBJ whole genome shotgun (WGS) entry which is preliminary data.</text>
</comment>
<dbReference type="InterPro" id="IPR005940">
    <property type="entry name" value="Anthranilate_Pribosyl_Tfrase"/>
</dbReference>
<dbReference type="Gene3D" id="1.20.970.10">
    <property type="entry name" value="Transferase, Pyrimidine Nucleoside Phosphorylase, Chain C"/>
    <property type="match status" value="1"/>
</dbReference>
<dbReference type="Pfam" id="PF00591">
    <property type="entry name" value="Glycos_transf_3"/>
    <property type="match status" value="1"/>
</dbReference>
<keyword evidence="4 9" id="KW-0808">Transferase</keyword>
<reference evidence="12 13" key="1">
    <citation type="submission" date="2011-02" db="EMBL/GenBank/DDBJ databases">
        <authorList>
            <person name="Muzny D."/>
            <person name="Qin X."/>
            <person name="Buhay C."/>
            <person name="Dugan-Rocha S."/>
            <person name="Ding Y."/>
            <person name="Chen G."/>
            <person name="Hawes A."/>
            <person name="Holder M."/>
            <person name="Jhangiani S."/>
            <person name="Johnson A."/>
            <person name="Khan Z."/>
            <person name="Li Z."/>
            <person name="Liu W."/>
            <person name="Liu X."/>
            <person name="Perez L."/>
            <person name="Shen H."/>
            <person name="Wang Q."/>
            <person name="Watt J."/>
            <person name="Xi L."/>
            <person name="Xin Y."/>
            <person name="Zhou J."/>
            <person name="Deng J."/>
            <person name="Jiang H."/>
            <person name="Liu Y."/>
            <person name="Qu J."/>
            <person name="Song X.-Z."/>
            <person name="Zhang L."/>
            <person name="Villasana D."/>
            <person name="Johnson A."/>
            <person name="Liu J."/>
            <person name="Liyanage D."/>
            <person name="Lorensuhewa L."/>
            <person name="Robinson T."/>
            <person name="Song A."/>
            <person name="Song B.-B."/>
            <person name="Dinh H."/>
            <person name="Thornton R."/>
            <person name="Coyle M."/>
            <person name="Francisco L."/>
            <person name="Jackson L."/>
            <person name="Javaid M."/>
            <person name="Korchina V."/>
            <person name="Kovar C."/>
            <person name="Mata R."/>
            <person name="Mathew T."/>
            <person name="Ngo R."/>
            <person name="Nguyen L."/>
            <person name="Nguyen N."/>
            <person name="Okwuonu G."/>
            <person name="Ongeri F."/>
            <person name="Pham C."/>
            <person name="Simmons D."/>
            <person name="Wilczek-Boney K."/>
            <person name="Hale W."/>
            <person name="Jakkamsetti A."/>
            <person name="Pham P."/>
            <person name="Ruth R."/>
            <person name="San Lucas F."/>
            <person name="Warren J."/>
            <person name="Zhang J."/>
            <person name="Zhao Z."/>
            <person name="Zhou C."/>
            <person name="Zhu D."/>
            <person name="Lee S."/>
            <person name="Bess C."/>
            <person name="Blankenburg K."/>
            <person name="Forbes L."/>
            <person name="Fu Q."/>
            <person name="Gubbala S."/>
            <person name="Hirani K."/>
            <person name="Jayaseelan J.C."/>
            <person name="Lara F."/>
            <person name="Munidasa M."/>
            <person name="Palculict T."/>
            <person name="Patil S."/>
            <person name="Pu L.-L."/>
            <person name="Saada N."/>
            <person name="Tang L."/>
            <person name="Weissenberger G."/>
            <person name="Zhu Y."/>
            <person name="Hemphill L."/>
            <person name="Shang Y."/>
            <person name="Youmans B."/>
            <person name="Ayvaz T."/>
            <person name="Ross M."/>
            <person name="Santibanez J."/>
            <person name="Aqrawi P."/>
            <person name="Gross S."/>
            <person name="Joshi V."/>
            <person name="Fowler G."/>
            <person name="Nazareth L."/>
            <person name="Reid J."/>
            <person name="Worley K."/>
            <person name="Petrosino J."/>
            <person name="Highlander S."/>
            <person name="Gibbs R."/>
        </authorList>
    </citation>
    <scope>NUCLEOTIDE SEQUENCE [LARGE SCALE GENOMIC DNA]</scope>
    <source>
        <strain evidence="12 13">DSM 15829</strain>
    </source>
</reference>
<dbReference type="RefSeq" id="WP_006302903.1">
    <property type="nucleotide sequence ID" value="NZ_ACGK02000001.1"/>
</dbReference>
<comment type="catalytic activity">
    <reaction evidence="7 9">
        <text>N-(5-phospho-beta-D-ribosyl)anthranilate + diphosphate = 5-phospho-alpha-D-ribose 1-diphosphate + anthranilate</text>
        <dbReference type="Rhea" id="RHEA:11768"/>
        <dbReference type="ChEBI" id="CHEBI:16567"/>
        <dbReference type="ChEBI" id="CHEBI:18277"/>
        <dbReference type="ChEBI" id="CHEBI:33019"/>
        <dbReference type="ChEBI" id="CHEBI:58017"/>
        <dbReference type="EC" id="2.4.2.18"/>
    </reaction>
</comment>
<evidence type="ECO:0000256" key="7">
    <source>
        <dbReference type="ARBA" id="ARBA00052328"/>
    </source>
</evidence>
<dbReference type="Gene3D" id="3.40.1030.10">
    <property type="entry name" value="Nucleoside phosphorylase/phosphoribosyltransferase catalytic domain"/>
    <property type="match status" value="1"/>
</dbReference>
<accession>F1T508</accession>
<gene>
    <name evidence="9 12" type="primary">trpD</name>
    <name evidence="12" type="ORF">HMPREF0091_10721</name>
</gene>
<evidence type="ECO:0000256" key="3">
    <source>
        <dbReference type="ARBA" id="ARBA00022676"/>
    </source>
</evidence>
<feature type="binding site" evidence="9">
    <location>
        <begin position="110"/>
        <end position="118"/>
    </location>
    <ligand>
        <name>5-phospho-alpha-D-ribose 1-diphosphate</name>
        <dbReference type="ChEBI" id="CHEBI:58017"/>
    </ligand>
</feature>
<dbReference type="NCBIfam" id="TIGR01245">
    <property type="entry name" value="trpD"/>
    <property type="match status" value="1"/>
</dbReference>